<evidence type="ECO:0000256" key="4">
    <source>
        <dbReference type="ARBA" id="ARBA00023242"/>
    </source>
</evidence>
<evidence type="ECO:0000313" key="7">
    <source>
        <dbReference type="Proteomes" id="UP000237347"/>
    </source>
</evidence>
<feature type="compositionally biased region" description="Basic and acidic residues" evidence="5">
    <location>
        <begin position="203"/>
        <end position="221"/>
    </location>
</feature>
<keyword evidence="7" id="KW-1185">Reference proteome</keyword>
<evidence type="ECO:0000256" key="1">
    <source>
        <dbReference type="ARBA" id="ARBA00004123"/>
    </source>
</evidence>
<evidence type="ECO:0000256" key="2">
    <source>
        <dbReference type="ARBA" id="ARBA00023015"/>
    </source>
</evidence>
<dbReference type="AlphaFoldDB" id="A0AAW0KY48"/>
<accession>A0AAW0KY48</accession>
<organism evidence="6 7">
    <name type="scientific">Quercus suber</name>
    <name type="common">Cork oak</name>
    <dbReference type="NCBI Taxonomy" id="58331"/>
    <lineage>
        <taxon>Eukaryota</taxon>
        <taxon>Viridiplantae</taxon>
        <taxon>Streptophyta</taxon>
        <taxon>Embryophyta</taxon>
        <taxon>Tracheophyta</taxon>
        <taxon>Spermatophyta</taxon>
        <taxon>Magnoliopsida</taxon>
        <taxon>eudicotyledons</taxon>
        <taxon>Gunneridae</taxon>
        <taxon>Pentapetalae</taxon>
        <taxon>rosids</taxon>
        <taxon>fabids</taxon>
        <taxon>Fagales</taxon>
        <taxon>Fagaceae</taxon>
        <taxon>Quercus</taxon>
    </lineage>
</organism>
<dbReference type="InterPro" id="IPR019403">
    <property type="entry name" value="Mediator_Med19_met"/>
</dbReference>
<keyword evidence="2" id="KW-0805">Transcription regulation</keyword>
<feature type="region of interest" description="Disordered" evidence="5">
    <location>
        <begin position="163"/>
        <end position="242"/>
    </location>
</feature>
<keyword evidence="3" id="KW-0804">Transcription</keyword>
<dbReference type="PANTHER" id="PTHR22536:SF3">
    <property type="entry name" value="MEDIATOR OF RNA POLYMERASE II TRANSCRIPTION SUBUNIT 19B"/>
    <property type="match status" value="1"/>
</dbReference>
<evidence type="ECO:0000313" key="6">
    <source>
        <dbReference type="EMBL" id="KAK7844072.1"/>
    </source>
</evidence>
<evidence type="ECO:0000256" key="3">
    <source>
        <dbReference type="ARBA" id="ARBA00023163"/>
    </source>
</evidence>
<dbReference type="GO" id="GO:0016592">
    <property type="term" value="C:mediator complex"/>
    <property type="evidence" value="ECO:0007669"/>
    <property type="project" value="InterPro"/>
</dbReference>
<evidence type="ECO:0000256" key="5">
    <source>
        <dbReference type="SAM" id="MobiDB-lite"/>
    </source>
</evidence>
<reference evidence="6 7" key="1">
    <citation type="journal article" date="2018" name="Sci. Data">
        <title>The draft genome sequence of cork oak.</title>
        <authorList>
            <person name="Ramos A.M."/>
            <person name="Usie A."/>
            <person name="Barbosa P."/>
            <person name="Barros P.M."/>
            <person name="Capote T."/>
            <person name="Chaves I."/>
            <person name="Simoes F."/>
            <person name="Abreu I."/>
            <person name="Carrasquinho I."/>
            <person name="Faro C."/>
            <person name="Guimaraes J.B."/>
            <person name="Mendonca D."/>
            <person name="Nobrega F."/>
            <person name="Rodrigues L."/>
            <person name="Saibo N.J.M."/>
            <person name="Varela M.C."/>
            <person name="Egas C."/>
            <person name="Matos J."/>
            <person name="Miguel C.M."/>
            <person name="Oliveira M.M."/>
            <person name="Ricardo C.P."/>
            <person name="Goncalves S."/>
        </authorList>
    </citation>
    <scope>NUCLEOTIDE SEQUENCE [LARGE SCALE GENOMIC DNA]</scope>
    <source>
        <strain evidence="7">cv. HL8</strain>
    </source>
</reference>
<dbReference type="EMBL" id="PKMF04000192">
    <property type="protein sequence ID" value="KAK7844072.1"/>
    <property type="molecule type" value="Genomic_DNA"/>
</dbReference>
<feature type="compositionally biased region" description="Basic residues" evidence="5">
    <location>
        <begin position="176"/>
        <end position="202"/>
    </location>
</feature>
<dbReference type="GO" id="GO:0045944">
    <property type="term" value="P:positive regulation of transcription by RNA polymerase II"/>
    <property type="evidence" value="ECO:0007669"/>
    <property type="project" value="TreeGrafter"/>
</dbReference>
<keyword evidence="4" id="KW-0539">Nucleus</keyword>
<dbReference type="PANTHER" id="PTHR22536">
    <property type="entry name" value="LUNG CANCER METASTASIS-RELATED LCMR1 PROTEIN"/>
    <property type="match status" value="1"/>
</dbReference>
<protein>
    <submittedName>
        <fullName evidence="6">Mediator of rna polymerase ii transcription subunit 19a</fullName>
    </submittedName>
</protein>
<feature type="compositionally biased region" description="Basic and acidic residues" evidence="5">
    <location>
        <begin position="228"/>
        <end position="237"/>
    </location>
</feature>
<dbReference type="Proteomes" id="UP000237347">
    <property type="component" value="Unassembled WGS sequence"/>
</dbReference>
<sequence>MFWGGEGGGRASLWEEYLVRFKRSDIAMRVSHNPSDLEMRVHCPSTCDGRGCTTLVHVTGGPRELSGAVDLINQYKLWPHHEFFCKRPLPLSVSQTHYLRNVVGDTEIRRGEGMELDQLSQSISYLRERNAHIRPFHLDALWEAFQMRETTPVYLTDAEKGMLSAGAKSNDDSRDQKRKHKKHKDKDKKKDKDHKKHKHRQKDKSDDKDKNRDGHLDLKQQDKKRRHEGNGDLFDSRKHQKARLSAENNSLGLGILLYVLKNLQVVSVLLDCNFLLLMKRSAELTEGEPDTICDNN</sequence>
<name>A0AAW0KY48_QUESU</name>
<comment type="caution">
    <text evidence="6">The sequence shown here is derived from an EMBL/GenBank/DDBJ whole genome shotgun (WGS) entry which is preliminary data.</text>
</comment>
<comment type="subcellular location">
    <subcellularLocation>
        <location evidence="1">Nucleus</location>
    </subcellularLocation>
</comment>
<proteinExistence type="predicted"/>
<gene>
    <name evidence="6" type="primary">MED19A_1</name>
    <name evidence="6" type="ORF">CFP56_011683</name>
</gene>
<dbReference type="GO" id="GO:0003712">
    <property type="term" value="F:transcription coregulator activity"/>
    <property type="evidence" value="ECO:0007669"/>
    <property type="project" value="InterPro"/>
</dbReference>